<name>A0ACB9RZN1_9MYRT</name>
<comment type="caution">
    <text evidence="1">The sequence shown here is derived from an EMBL/GenBank/DDBJ whole genome shotgun (WGS) entry which is preliminary data.</text>
</comment>
<evidence type="ECO:0000313" key="2">
    <source>
        <dbReference type="Proteomes" id="UP001057402"/>
    </source>
</evidence>
<gene>
    <name evidence="1" type="ORF">MLD38_009142</name>
</gene>
<dbReference type="EMBL" id="CM042882">
    <property type="protein sequence ID" value="KAI4383286.1"/>
    <property type="molecule type" value="Genomic_DNA"/>
</dbReference>
<sequence>MEDVMPGSGRSIAAISTPKDRVCTVKDLQLQSGDWYFIDGIGREHGPVSFSDIRLLVDQGAIHKHSSVFRKSDNIWVPATPSGEISDASASTNMENNSSFGSSSGTCLLLPGGNNLTSSFHGMHPQFIGFMRGKLHELVMRSYKSREFTAAINEVLDPWINAKQPKKEMDKPLYRKSDPDHHASKRPRISIEDDDYSDVEEGFGAIQMAEMSFEDLCEGASFCKEENEPVENHMHSWGFLDGHILARVYHFLRFDVRSLAFASSTCKHWRSAVVFYKGISRLVDFSSLGPKCTDSMLLSALNGYHNGKINAIVLRGCTNVSEDTLREVIRTFPCLSDVDIRGCNQLVDFPNVFPSMNWRNTFNFLVPKVAKIQDRIRHGYYSRNGIGFAKADIDRICRDAIKVRSRGDAGDMNYIISLFIQLATRLDESSKAAFQRDGHLNQQKDEPSEGFLRLQSINGY</sequence>
<evidence type="ECO:0000313" key="1">
    <source>
        <dbReference type="EMBL" id="KAI4383286.1"/>
    </source>
</evidence>
<reference evidence="2" key="1">
    <citation type="journal article" date="2023" name="Front. Plant Sci.">
        <title>Chromosomal-level genome assembly of Melastoma candidum provides insights into trichome evolution.</title>
        <authorList>
            <person name="Zhong Y."/>
            <person name="Wu W."/>
            <person name="Sun C."/>
            <person name="Zou P."/>
            <person name="Liu Y."/>
            <person name="Dai S."/>
            <person name="Zhou R."/>
        </authorList>
    </citation>
    <scope>NUCLEOTIDE SEQUENCE [LARGE SCALE GENOMIC DNA]</scope>
</reference>
<keyword evidence="2" id="KW-1185">Reference proteome</keyword>
<proteinExistence type="predicted"/>
<protein>
    <submittedName>
        <fullName evidence="1">Uncharacterized protein</fullName>
    </submittedName>
</protein>
<organism evidence="1 2">
    <name type="scientific">Melastoma candidum</name>
    <dbReference type="NCBI Taxonomy" id="119954"/>
    <lineage>
        <taxon>Eukaryota</taxon>
        <taxon>Viridiplantae</taxon>
        <taxon>Streptophyta</taxon>
        <taxon>Embryophyta</taxon>
        <taxon>Tracheophyta</taxon>
        <taxon>Spermatophyta</taxon>
        <taxon>Magnoliopsida</taxon>
        <taxon>eudicotyledons</taxon>
        <taxon>Gunneridae</taxon>
        <taxon>Pentapetalae</taxon>
        <taxon>rosids</taxon>
        <taxon>malvids</taxon>
        <taxon>Myrtales</taxon>
        <taxon>Melastomataceae</taxon>
        <taxon>Melastomatoideae</taxon>
        <taxon>Melastomateae</taxon>
        <taxon>Melastoma</taxon>
    </lineage>
</organism>
<accession>A0ACB9RZN1</accession>
<dbReference type="Proteomes" id="UP001057402">
    <property type="component" value="Chromosome 3"/>
</dbReference>